<sequence>MLCDELLKAKNDEIERCVQSRKRKLSELYFATINCLGTRISLQSEQYRRQEAAFLDANDITKGRFYDDKTLPLRPGFATIHAEVPNTHTLRHPSVAVQKQHVGDAPNEEGLLVSQSDSPPSGDNGVATSKNPSKNVATTRPRVVMAATRAITTPKLQTTTLSTPSLERPLNVHNIKLQESSDPRFQHSESYPTPLSSQKQALFTSPDVTPKATQAVSGRLATSETAKSRSVSIAPPQDAVPSSPVSTGPSSIHTSATDRSPASTSTDESVAYTEPVSTVNAQEATLSQGPGYEAAITSKVPLTPDEQLKFEAAMSDTSVTPKPHIDGTHPEPTSLATPVTVAASNGIVGQSTPDPTRFTVCETPVTQKAAKESTEGTSSNHSWPKKSPSVNTIPEPAPRPERMTTRVSSGAIRHKSVSEILGEAPRSPISPTDRLSSDKQTREKITSPRSQLSGTETQLQLKEKRNRKGRSKLSTVVFPKPATPEKKKPLALTNQTDTSSPNDQDDYLYLLFLVKAYFPPRGMHLSTLIVTAHKTLSTANYMTDYVEQANTRTLKRLYQLQHSNRWPLRQLQRSPEPPRPATHWDMFLDHMKWMRMDFREERKWKITAAKNCAEWCAEYVASGEENRALLRVHVRPQPTQMEVDRKVSPQPGDHPTPDLVPAADDDSVSDGFNDDLQPDLDDGIVPAAVFSLPSDEFTFRMERTLAAEKILDELPLYAPTKILPGTSQPPLKEPPDAAWKKEIAPVSKWIDGKFRFTGGGPPQKKSRYDYDTLDDDDDDPEADPVDIPPEQVDVALFQSENKPIRDRVHPSHCFRPPSEHPMPSVGFYECRQSSQWTCAEDDELRRLVREYSYNWSLIASCLGSQSKFSSGAERRTPWECFERWIGLEGLPADMAKTPYFRAYSARLEAAQRTVLAQQQAAQQQQQQQQQQQNGNGNGNPTHPALIRRRTTQPVRVERKRSSRHLTLLAGMRKLTQKREAALQKQQHGAHLASLRKANEVNQPRPPISTPAEFSRLKFERELKYQEKQEQYRQQIIAHQRAALAQRVAQQQQQNSNQQQLLNGIPRNAGAIVANGAVPGIPAAVPNGLPNSVPANSGAMNQARPHTAMQGMPNGATGNAPVPPGGLPMKMMPQPGLQPTINARPGIPLPANSDSARIIREANRVQEQQRLVQSRQQQHQFHNQQPFVQPLPHSSPPNVNMQGINSAPNNTAAIGAFQAVSSVGSPPFHAPVLVQGVSTASPRMNHSNPQANSGQALPTVNSIQNSIQRSHPNMTADQVNKLANERLQQYHQQQQRISQAALNAAAGNIGALPAGFPIPHDANGMQQQQVPQPNGVPNGAQPLQLPQTQGQSPLMRVQQPGQPNRLGVTNSPAMNGMVLQPSRSATPQNHRTGSAQGGPPVPAPPLQAPGPKNSPRAPQAQMATG</sequence>
<keyword evidence="12" id="KW-0251">Elongation factor</keyword>
<comment type="subcellular location">
    <subcellularLocation>
        <location evidence="1">Nucleus</location>
    </subcellularLocation>
</comment>
<feature type="compositionally biased region" description="Acidic residues" evidence="9">
    <location>
        <begin position="771"/>
        <end position="784"/>
    </location>
</feature>
<feature type="region of interest" description="Disordered" evidence="9">
    <location>
        <begin position="987"/>
        <end position="1011"/>
    </location>
</feature>
<feature type="compositionally biased region" description="Low complexity" evidence="9">
    <location>
        <begin position="152"/>
        <end position="166"/>
    </location>
</feature>
<evidence type="ECO:0000256" key="9">
    <source>
        <dbReference type="SAM" id="MobiDB-lite"/>
    </source>
</evidence>
<dbReference type="EMBL" id="CP120630">
    <property type="protein sequence ID" value="WEW61289.1"/>
    <property type="molecule type" value="Genomic_DNA"/>
</dbReference>
<evidence type="ECO:0000256" key="3">
    <source>
        <dbReference type="ARBA" id="ARBA00022763"/>
    </source>
</evidence>
<dbReference type="GO" id="GO:0005634">
    <property type="term" value="C:nucleus"/>
    <property type="evidence" value="ECO:0007669"/>
    <property type="project" value="UniProtKB-SubCell"/>
</dbReference>
<feature type="region of interest" description="Disordered" evidence="9">
    <location>
        <begin position="918"/>
        <end position="961"/>
    </location>
</feature>
<evidence type="ECO:0000256" key="5">
    <source>
        <dbReference type="ARBA" id="ARBA00023204"/>
    </source>
</evidence>
<dbReference type="CDD" id="cd00167">
    <property type="entry name" value="SANT"/>
    <property type="match status" value="1"/>
</dbReference>
<evidence type="ECO:0000313" key="13">
    <source>
        <dbReference type="Proteomes" id="UP001219355"/>
    </source>
</evidence>
<dbReference type="GO" id="GO:0006325">
    <property type="term" value="P:chromatin organization"/>
    <property type="evidence" value="ECO:0007669"/>
    <property type="project" value="UniProtKB-KW"/>
</dbReference>
<evidence type="ECO:0000259" key="10">
    <source>
        <dbReference type="PROSITE" id="PS50090"/>
    </source>
</evidence>
<dbReference type="SMART" id="SM00573">
    <property type="entry name" value="HSA"/>
    <property type="match status" value="1"/>
</dbReference>
<dbReference type="GO" id="GO:0006281">
    <property type="term" value="P:DNA repair"/>
    <property type="evidence" value="ECO:0007669"/>
    <property type="project" value="UniProtKB-KW"/>
</dbReference>
<feature type="region of interest" description="Disordered" evidence="9">
    <location>
        <begin position="109"/>
        <end position="275"/>
    </location>
</feature>
<feature type="compositionally biased region" description="Pro residues" evidence="9">
    <location>
        <begin position="1398"/>
        <end position="1407"/>
    </location>
</feature>
<dbReference type="GO" id="GO:0003682">
    <property type="term" value="F:chromatin binding"/>
    <property type="evidence" value="ECO:0007669"/>
    <property type="project" value="TreeGrafter"/>
</dbReference>
<feature type="compositionally biased region" description="Polar residues" evidence="9">
    <location>
        <begin position="252"/>
        <end position="268"/>
    </location>
</feature>
<keyword evidence="6" id="KW-0539">Nucleus</keyword>
<feature type="region of interest" description="Disordered" evidence="9">
    <location>
        <begin position="754"/>
        <end position="785"/>
    </location>
</feature>
<dbReference type="InterPro" id="IPR009057">
    <property type="entry name" value="Homeodomain-like_sf"/>
</dbReference>
<feature type="compositionally biased region" description="Polar residues" evidence="9">
    <location>
        <begin position="1358"/>
        <end position="1372"/>
    </location>
</feature>
<evidence type="ECO:0000259" key="11">
    <source>
        <dbReference type="PROSITE" id="PS51204"/>
    </source>
</evidence>
<accession>A0AAF0IP86</accession>
<comment type="similarity">
    <text evidence="2">Belongs to the EAF1 family.</text>
</comment>
<evidence type="ECO:0000313" key="12">
    <source>
        <dbReference type="EMBL" id="WEW61289.1"/>
    </source>
</evidence>
<dbReference type="PANTHER" id="PTHR46459:SF1">
    <property type="entry name" value="E1A-BINDING PROTEIN P400"/>
    <property type="match status" value="1"/>
</dbReference>
<dbReference type="Gene3D" id="1.10.10.60">
    <property type="entry name" value="Homeodomain-like"/>
    <property type="match status" value="1"/>
</dbReference>
<evidence type="ECO:0000256" key="1">
    <source>
        <dbReference type="ARBA" id="ARBA00004123"/>
    </source>
</evidence>
<feature type="compositionally biased region" description="Polar residues" evidence="9">
    <location>
        <begin position="188"/>
        <end position="231"/>
    </location>
</feature>
<dbReference type="Proteomes" id="UP001219355">
    <property type="component" value="Chromosome 4"/>
</dbReference>
<keyword evidence="12" id="KW-0648">Protein biosynthesis</keyword>
<feature type="compositionally biased region" description="Polar residues" evidence="9">
    <location>
        <begin position="113"/>
        <end position="138"/>
    </location>
</feature>
<dbReference type="Pfam" id="PF13921">
    <property type="entry name" value="Myb_DNA-bind_6"/>
    <property type="match status" value="1"/>
</dbReference>
<dbReference type="PANTHER" id="PTHR46459">
    <property type="entry name" value="E1A-BINDING PROTEIN P400-RELATED"/>
    <property type="match status" value="1"/>
</dbReference>
<feature type="region of interest" description="Disordered" evidence="9">
    <location>
        <begin position="1314"/>
        <end position="1424"/>
    </location>
</feature>
<feature type="compositionally biased region" description="Polar residues" evidence="9">
    <location>
        <begin position="447"/>
        <end position="460"/>
    </location>
</feature>
<proteinExistence type="inferred from homology"/>
<feature type="compositionally biased region" description="Polar residues" evidence="9">
    <location>
        <begin position="1380"/>
        <end position="1393"/>
    </location>
</feature>
<reference evidence="12" key="1">
    <citation type="submission" date="2023-03" db="EMBL/GenBank/DDBJ databases">
        <title>Emydomyces testavorans Genome Sequence.</title>
        <authorList>
            <person name="Hoyer L."/>
        </authorList>
    </citation>
    <scope>NUCLEOTIDE SEQUENCE</scope>
    <source>
        <strain evidence="12">16-2883</strain>
    </source>
</reference>
<feature type="compositionally biased region" description="Polar residues" evidence="9">
    <location>
        <begin position="375"/>
        <end position="392"/>
    </location>
</feature>
<keyword evidence="4" id="KW-0156">Chromatin regulator</keyword>
<dbReference type="InterPro" id="IPR001005">
    <property type="entry name" value="SANT/Myb"/>
</dbReference>
<dbReference type="SMART" id="SM00717">
    <property type="entry name" value="SANT"/>
    <property type="match status" value="1"/>
</dbReference>
<evidence type="ECO:0000256" key="4">
    <source>
        <dbReference type="ARBA" id="ARBA00022853"/>
    </source>
</evidence>
<protein>
    <recommendedName>
        <fullName evidence="8">Vacuolar import and degradation protein 21</fullName>
    </recommendedName>
</protein>
<keyword evidence="13" id="KW-1185">Reference proteome</keyword>
<gene>
    <name evidence="12" type="primary">eaf1</name>
    <name evidence="12" type="ORF">PRK78_006779</name>
</gene>
<dbReference type="GO" id="GO:0003746">
    <property type="term" value="F:translation elongation factor activity"/>
    <property type="evidence" value="ECO:0007669"/>
    <property type="project" value="UniProtKB-KW"/>
</dbReference>
<evidence type="ECO:0000256" key="8">
    <source>
        <dbReference type="ARBA" id="ARBA00029670"/>
    </source>
</evidence>
<dbReference type="PROSITE" id="PS50090">
    <property type="entry name" value="MYB_LIKE"/>
    <property type="match status" value="1"/>
</dbReference>
<feature type="domain" description="HSA" evidence="11">
    <location>
        <begin position="571"/>
        <end position="649"/>
    </location>
</feature>
<evidence type="ECO:0000256" key="2">
    <source>
        <dbReference type="ARBA" id="ARBA00008913"/>
    </source>
</evidence>
<dbReference type="PROSITE" id="PS51204">
    <property type="entry name" value="HSA"/>
    <property type="match status" value="1"/>
</dbReference>
<name>A0AAF0IP86_9EURO</name>
<feature type="region of interest" description="Disordered" evidence="9">
    <location>
        <begin position="639"/>
        <end position="666"/>
    </location>
</feature>
<evidence type="ECO:0000256" key="6">
    <source>
        <dbReference type="ARBA" id="ARBA00023242"/>
    </source>
</evidence>
<feature type="region of interest" description="Disordered" evidence="9">
    <location>
        <begin position="366"/>
        <end position="500"/>
    </location>
</feature>
<feature type="domain" description="Myb-like" evidence="10">
    <location>
        <begin position="834"/>
        <end position="888"/>
    </location>
</feature>
<feature type="compositionally biased region" description="Low complexity" evidence="9">
    <location>
        <begin position="240"/>
        <end position="251"/>
    </location>
</feature>
<keyword evidence="5" id="KW-0234">DNA repair</keyword>
<feature type="compositionally biased region" description="Low complexity" evidence="9">
    <location>
        <begin position="918"/>
        <end position="932"/>
    </location>
</feature>
<evidence type="ECO:0000256" key="7">
    <source>
        <dbReference type="ARBA" id="ARBA00025178"/>
    </source>
</evidence>
<dbReference type="Pfam" id="PF07529">
    <property type="entry name" value="HSA"/>
    <property type="match status" value="1"/>
</dbReference>
<feature type="compositionally biased region" description="Basic and acidic residues" evidence="9">
    <location>
        <begin position="435"/>
        <end position="446"/>
    </location>
</feature>
<comment type="function">
    <text evidence="7">Component of the NuA4 histone acetyltransferase complex which is involved in transcriptional activation of selected genes principally by acetylation of nucleosomal histone H4 and H2A. The NuA4 complex is also involved in DNA repair.</text>
</comment>
<organism evidence="12 13">
    <name type="scientific">Emydomyces testavorans</name>
    <dbReference type="NCBI Taxonomy" id="2070801"/>
    <lineage>
        <taxon>Eukaryota</taxon>
        <taxon>Fungi</taxon>
        <taxon>Dikarya</taxon>
        <taxon>Ascomycota</taxon>
        <taxon>Pezizomycotina</taxon>
        <taxon>Eurotiomycetes</taxon>
        <taxon>Eurotiomycetidae</taxon>
        <taxon>Onygenales</taxon>
        <taxon>Nannizziopsiaceae</taxon>
        <taxon>Emydomyces</taxon>
    </lineage>
</organism>
<keyword evidence="3" id="KW-0227">DNA damage</keyword>
<dbReference type="InterPro" id="IPR014012">
    <property type="entry name" value="HSA_dom"/>
</dbReference>
<dbReference type="GO" id="GO:0035267">
    <property type="term" value="C:NuA4 histone acetyltransferase complex"/>
    <property type="evidence" value="ECO:0007669"/>
    <property type="project" value="TreeGrafter"/>
</dbReference>
<dbReference type="SUPFAM" id="SSF46689">
    <property type="entry name" value="Homeodomain-like"/>
    <property type="match status" value="1"/>
</dbReference>
<feature type="compositionally biased region" description="Low complexity" evidence="9">
    <location>
        <begin position="1322"/>
        <end position="1338"/>
    </location>
</feature>